<evidence type="ECO:0000259" key="10">
    <source>
        <dbReference type="SMART" id="SM00934"/>
    </source>
</evidence>
<dbReference type="HOGENOM" id="CLU_067069_2_0_2"/>
<dbReference type="CDD" id="cd04725">
    <property type="entry name" value="OMP_decarboxylase_like"/>
    <property type="match status" value="1"/>
</dbReference>
<evidence type="ECO:0000256" key="5">
    <source>
        <dbReference type="ARBA" id="ARBA00022975"/>
    </source>
</evidence>
<dbReference type="EMBL" id="CP001742">
    <property type="protein sequence ID" value="ADL19377.1"/>
    <property type="molecule type" value="Genomic_DNA"/>
</dbReference>
<dbReference type="OrthoDB" id="94124at2157"/>
<dbReference type="GO" id="GO:0044205">
    <property type="term" value="P:'de novo' UMP biosynthetic process"/>
    <property type="evidence" value="ECO:0007669"/>
    <property type="project" value="UniProtKB-UniPathway"/>
</dbReference>
<feature type="binding site" evidence="9">
    <location>
        <position position="36"/>
    </location>
    <ligand>
        <name>substrate</name>
    </ligand>
</feature>
<dbReference type="NCBIfam" id="TIGR01740">
    <property type="entry name" value="pyrF"/>
    <property type="match status" value="1"/>
</dbReference>
<feature type="binding site" evidence="9">
    <location>
        <position position="198"/>
    </location>
    <ligand>
        <name>substrate</name>
    </ligand>
</feature>
<feature type="active site" description="For OMPdecase activity" evidence="8">
    <location>
        <position position="67"/>
    </location>
</feature>
<dbReference type="InterPro" id="IPR013785">
    <property type="entry name" value="Aldolase_TIM"/>
</dbReference>
<feature type="active site" description="For OMPdecase activity" evidence="8">
    <location>
        <position position="70"/>
    </location>
</feature>
<evidence type="ECO:0000313" key="11">
    <source>
        <dbReference type="EMBL" id="ADL19377.1"/>
    </source>
</evidence>
<dbReference type="GeneID" id="9499214"/>
<comment type="pathway">
    <text evidence="1">Pyrimidine metabolism; UMP biosynthesis via de novo pathway; UMP from orotate: step 2/2.</text>
</comment>
<gene>
    <name evidence="11" type="ordered locus">ASAC_0972</name>
</gene>
<evidence type="ECO:0000256" key="3">
    <source>
        <dbReference type="ARBA" id="ARBA00021923"/>
    </source>
</evidence>
<keyword evidence="4" id="KW-0210">Decarboxylase</keyword>
<feature type="binding site" evidence="9">
    <location>
        <position position="11"/>
    </location>
    <ligand>
        <name>substrate</name>
    </ligand>
</feature>
<dbReference type="UniPathway" id="UPA00070">
    <property type="reaction ID" value="UER00120"/>
</dbReference>
<protein>
    <recommendedName>
        <fullName evidence="3">Orotidine 5'-phosphate decarboxylase</fullName>
        <ecNumber evidence="2">4.1.1.23</ecNumber>
    </recommendedName>
    <alternativeName>
        <fullName evidence="7">OMP decarboxylase</fullName>
    </alternativeName>
</protein>
<dbReference type="SUPFAM" id="SSF51366">
    <property type="entry name" value="Ribulose-phoshate binding barrel"/>
    <property type="match status" value="1"/>
</dbReference>
<dbReference type="GO" id="GO:0006207">
    <property type="term" value="P:'de novo' pyrimidine nucleobase biosynthetic process"/>
    <property type="evidence" value="ECO:0007669"/>
    <property type="project" value="InterPro"/>
</dbReference>
<dbReference type="AlphaFoldDB" id="D9Q239"/>
<name>D9Q239_ACIS3</name>
<dbReference type="GO" id="GO:0005829">
    <property type="term" value="C:cytosol"/>
    <property type="evidence" value="ECO:0007669"/>
    <property type="project" value="TreeGrafter"/>
</dbReference>
<dbReference type="InterPro" id="IPR011060">
    <property type="entry name" value="RibuloseP-bd_barrel"/>
</dbReference>
<proteinExistence type="predicted"/>
<evidence type="ECO:0000256" key="4">
    <source>
        <dbReference type="ARBA" id="ARBA00022793"/>
    </source>
</evidence>
<dbReference type="Gene3D" id="3.20.20.70">
    <property type="entry name" value="Aldolase class I"/>
    <property type="match status" value="1"/>
</dbReference>
<dbReference type="EC" id="4.1.1.23" evidence="2"/>
<dbReference type="PANTHER" id="PTHR32119">
    <property type="entry name" value="OROTIDINE 5'-PHOSPHATE DECARBOXYLASE"/>
    <property type="match status" value="1"/>
</dbReference>
<evidence type="ECO:0000256" key="9">
    <source>
        <dbReference type="PIRSR" id="PIRSR614732-2"/>
    </source>
</evidence>
<dbReference type="KEGG" id="asc:ASAC_0972"/>
<dbReference type="eggNOG" id="arCOG00081">
    <property type="taxonomic scope" value="Archaea"/>
</dbReference>
<feature type="active site" description="For OMPdecase activity" evidence="8">
    <location>
        <position position="65"/>
    </location>
</feature>
<dbReference type="Proteomes" id="UP000000346">
    <property type="component" value="Chromosome"/>
</dbReference>
<feature type="binding site" evidence="9">
    <location>
        <position position="199"/>
    </location>
    <ligand>
        <name>substrate</name>
    </ligand>
</feature>
<keyword evidence="12" id="KW-1185">Reference proteome</keyword>
<evidence type="ECO:0000256" key="7">
    <source>
        <dbReference type="ARBA" id="ARBA00033428"/>
    </source>
</evidence>
<keyword evidence="6 11" id="KW-0456">Lyase</keyword>
<accession>D9Q239</accession>
<feature type="binding site" evidence="9">
    <location>
        <position position="122"/>
    </location>
    <ligand>
        <name>substrate</name>
    </ligand>
</feature>
<keyword evidence="5" id="KW-0665">Pyrimidine biosynthesis</keyword>
<sequence length="227" mass="24314">MKASPIIVAIDGPVLGSCQGLVKIMTDLGDEVVGFKVGIPFIIQCGLESLAAARSRIRNGLLIADLKLADIGDIMVRVVSLVKDYVDAVIAHSFVGYKGALDKVSEKLKEWNIKLILVASMSHEGSRELYDRNLDSIMDVVKKANPWGVVAPATRPDIISLVRNALGADVKILAPGVGTQGARPGDAICAGADYEIIGRSITESPDPKKAVELIALEQEEALMRCRR</sequence>
<dbReference type="InParanoid" id="D9Q239"/>
<dbReference type="PANTHER" id="PTHR32119:SF2">
    <property type="entry name" value="OROTIDINE 5'-PHOSPHATE DECARBOXYLASE"/>
    <property type="match status" value="1"/>
</dbReference>
<evidence type="ECO:0000256" key="8">
    <source>
        <dbReference type="PIRSR" id="PIRSR614732-1"/>
    </source>
</evidence>
<dbReference type="FunCoup" id="D9Q239">
    <property type="interactions" value="47"/>
</dbReference>
<dbReference type="Pfam" id="PF00215">
    <property type="entry name" value="OMPdecase"/>
    <property type="match status" value="1"/>
</dbReference>
<dbReference type="InterPro" id="IPR014732">
    <property type="entry name" value="OMPdecase"/>
</dbReference>
<dbReference type="GO" id="GO:0004590">
    <property type="term" value="F:orotidine-5'-phosphate decarboxylase activity"/>
    <property type="evidence" value="ECO:0007669"/>
    <property type="project" value="UniProtKB-EC"/>
</dbReference>
<evidence type="ECO:0000256" key="1">
    <source>
        <dbReference type="ARBA" id="ARBA00004861"/>
    </source>
</evidence>
<feature type="domain" description="Orotidine 5'-phosphate decarboxylase" evidence="10">
    <location>
        <begin position="5"/>
        <end position="214"/>
    </location>
</feature>
<dbReference type="STRING" id="666510.ASAC_0972"/>
<dbReference type="RefSeq" id="WP_013266889.1">
    <property type="nucleotide sequence ID" value="NC_014374.1"/>
</dbReference>
<dbReference type="SMART" id="SM00934">
    <property type="entry name" value="OMPdecase"/>
    <property type="match status" value="1"/>
</dbReference>
<evidence type="ECO:0000313" key="12">
    <source>
        <dbReference type="Proteomes" id="UP000000346"/>
    </source>
</evidence>
<evidence type="ECO:0000256" key="6">
    <source>
        <dbReference type="ARBA" id="ARBA00023239"/>
    </source>
</evidence>
<dbReference type="InterPro" id="IPR001754">
    <property type="entry name" value="OMPdeCOase_dom"/>
</dbReference>
<organism evidence="11 12">
    <name type="scientific">Acidilobus saccharovorans (strain DSM 16705 / JCM 18335 / VKM B-2471 / 345-15)</name>
    <dbReference type="NCBI Taxonomy" id="666510"/>
    <lineage>
        <taxon>Archaea</taxon>
        <taxon>Thermoproteota</taxon>
        <taxon>Thermoprotei</taxon>
        <taxon>Acidilobales</taxon>
        <taxon>Acidilobaceae</taxon>
        <taxon>Acidilobus</taxon>
    </lineage>
</organism>
<reference evidence="11 12" key="1">
    <citation type="journal article" date="2010" name="Appl. Environ. Microbiol.">
        <title>The genome sequence of the crenarchaeon Acidilobus saccharovorans supports a new order, Acidilobales, and suggests an important ecological role in terrestrial acidic hot springs.</title>
        <authorList>
            <person name="Mardanov A.V."/>
            <person name="Svetlitchnyi V.A."/>
            <person name="Beletsky A.V."/>
            <person name="Prokofeva M.I."/>
            <person name="Bonch-Osmolovskaya E.A."/>
            <person name="Ravin N.V."/>
            <person name="Skryabin K.G."/>
        </authorList>
    </citation>
    <scope>NUCLEOTIDE SEQUENCE [LARGE SCALE GENOMIC DNA]</scope>
    <source>
        <strain evidence="12">DSM 16705 / JCM 18335 / VKM B-2471 / 345-15</strain>
    </source>
</reference>
<evidence type="ECO:0000256" key="2">
    <source>
        <dbReference type="ARBA" id="ARBA00012321"/>
    </source>
</evidence>